<evidence type="ECO:0000256" key="3">
    <source>
        <dbReference type="SAM" id="MobiDB-lite"/>
    </source>
</evidence>
<dbReference type="Pfam" id="PF03166">
    <property type="entry name" value="MH2"/>
    <property type="match status" value="1"/>
</dbReference>
<feature type="compositionally biased region" description="Low complexity" evidence="3">
    <location>
        <begin position="61"/>
        <end position="77"/>
    </location>
</feature>
<dbReference type="GO" id="GO:0071144">
    <property type="term" value="C:heteromeric SMAD protein complex"/>
    <property type="evidence" value="ECO:0007669"/>
    <property type="project" value="TreeGrafter"/>
</dbReference>
<dbReference type="GO" id="GO:0060395">
    <property type="term" value="P:SMAD protein signal transduction"/>
    <property type="evidence" value="ECO:0007669"/>
    <property type="project" value="TreeGrafter"/>
</dbReference>
<evidence type="ECO:0000313" key="6">
    <source>
        <dbReference type="WBParaSite" id="L893_g29184.t2"/>
    </source>
</evidence>
<dbReference type="Proteomes" id="UP000095287">
    <property type="component" value="Unplaced"/>
</dbReference>
<dbReference type="InterPro" id="IPR013790">
    <property type="entry name" value="Dwarfin"/>
</dbReference>
<dbReference type="SUPFAM" id="SSF49879">
    <property type="entry name" value="SMAD/FHA domain"/>
    <property type="match status" value="2"/>
</dbReference>
<dbReference type="GO" id="GO:0051239">
    <property type="term" value="P:regulation of multicellular organismal process"/>
    <property type="evidence" value="ECO:0007669"/>
    <property type="project" value="UniProtKB-ARBA"/>
</dbReference>
<keyword evidence="2" id="KW-0804">Transcription</keyword>
<dbReference type="PROSITE" id="PS51076">
    <property type="entry name" value="MH2"/>
    <property type="match status" value="1"/>
</dbReference>
<accession>A0A1I7ZRW6</accession>
<name>A0A1I7ZRW6_9BILA</name>
<dbReference type="PANTHER" id="PTHR13703">
    <property type="entry name" value="SMAD"/>
    <property type="match status" value="1"/>
</dbReference>
<dbReference type="GO" id="GO:0030509">
    <property type="term" value="P:BMP signaling pathway"/>
    <property type="evidence" value="ECO:0007669"/>
    <property type="project" value="TreeGrafter"/>
</dbReference>
<evidence type="ECO:0000313" key="5">
    <source>
        <dbReference type="Proteomes" id="UP000095287"/>
    </source>
</evidence>
<feature type="compositionally biased region" description="Low complexity" evidence="3">
    <location>
        <begin position="29"/>
        <end position="40"/>
    </location>
</feature>
<keyword evidence="5" id="KW-1185">Reference proteome</keyword>
<dbReference type="Gene3D" id="2.60.200.10">
    <property type="match status" value="2"/>
</dbReference>
<dbReference type="InterPro" id="IPR001132">
    <property type="entry name" value="SMAD_dom_Dwarfin-type"/>
</dbReference>
<dbReference type="GO" id="GO:0009653">
    <property type="term" value="P:anatomical structure morphogenesis"/>
    <property type="evidence" value="ECO:0007669"/>
    <property type="project" value="TreeGrafter"/>
</dbReference>
<feature type="compositionally biased region" description="Polar residues" evidence="3">
    <location>
        <begin position="1"/>
        <end position="22"/>
    </location>
</feature>
<dbReference type="GO" id="GO:0000981">
    <property type="term" value="F:DNA-binding transcription factor activity, RNA polymerase II-specific"/>
    <property type="evidence" value="ECO:0007669"/>
    <property type="project" value="TreeGrafter"/>
</dbReference>
<dbReference type="WBParaSite" id="L893_g29184.t2">
    <property type="protein sequence ID" value="L893_g29184.t2"/>
    <property type="gene ID" value="L893_g29184"/>
</dbReference>
<proteinExistence type="predicted"/>
<dbReference type="GO" id="GO:0009791">
    <property type="term" value="P:post-embryonic development"/>
    <property type="evidence" value="ECO:0007669"/>
    <property type="project" value="UniProtKB-ARBA"/>
</dbReference>
<reference evidence="6" key="1">
    <citation type="submission" date="2016-11" db="UniProtKB">
        <authorList>
            <consortium name="WormBaseParasite"/>
        </authorList>
    </citation>
    <scope>IDENTIFICATION</scope>
</reference>
<evidence type="ECO:0000256" key="1">
    <source>
        <dbReference type="ARBA" id="ARBA00023015"/>
    </source>
</evidence>
<feature type="domain" description="MH2" evidence="4">
    <location>
        <begin position="119"/>
        <end position="349"/>
    </location>
</feature>
<dbReference type="SMART" id="SM00524">
    <property type="entry name" value="DWB"/>
    <property type="match status" value="1"/>
</dbReference>
<protein>
    <submittedName>
        <fullName evidence="6">MH2 domain-containing protein</fullName>
    </submittedName>
</protein>
<keyword evidence="1" id="KW-0805">Transcription regulation</keyword>
<sequence>MSGSAPENQQANLYWMQGNNLVPNVPGPSGSSQNNQQGNGLYWMQGANSVPGPSGRPQVPPVTTAPTTYGAQPYQAPAPAPSDSAEKPRTQPVIAPTAYDRLVNARIEPKANNGTQNKWVIFTYYEYDMRVGDFDGDQQLLVIDGFCDSSSATRFCLGAFGTVNRKEKVIQVRRQIGCGCHIQRFRNEVTVTNRSEASIFVSCPMQMEAHGYPADTVKKLKKVTVTNRSEASIFVSCPMQMEAHGYPADTVKKLKKGEALMIFDKASFEKTMRKCLEAGEKREFYEFENMARVRIAFGKGFGEGFNRKTVTETPCWVEVRFIDIMRDIDKELMKLFQAEESDESVSSRS</sequence>
<dbReference type="GO" id="GO:0000978">
    <property type="term" value="F:RNA polymerase II cis-regulatory region sequence-specific DNA binding"/>
    <property type="evidence" value="ECO:0007669"/>
    <property type="project" value="TreeGrafter"/>
</dbReference>
<dbReference type="InterPro" id="IPR017855">
    <property type="entry name" value="SMAD-like_dom_sf"/>
</dbReference>
<dbReference type="GO" id="GO:0050793">
    <property type="term" value="P:regulation of developmental process"/>
    <property type="evidence" value="ECO:0007669"/>
    <property type="project" value="UniProtKB-ARBA"/>
</dbReference>
<evidence type="ECO:0000256" key="2">
    <source>
        <dbReference type="ARBA" id="ARBA00023163"/>
    </source>
</evidence>
<feature type="region of interest" description="Disordered" evidence="3">
    <location>
        <begin position="1"/>
        <end position="89"/>
    </location>
</feature>
<organism evidence="5 6">
    <name type="scientific">Steinernema glaseri</name>
    <dbReference type="NCBI Taxonomy" id="37863"/>
    <lineage>
        <taxon>Eukaryota</taxon>
        <taxon>Metazoa</taxon>
        <taxon>Ecdysozoa</taxon>
        <taxon>Nematoda</taxon>
        <taxon>Chromadorea</taxon>
        <taxon>Rhabditida</taxon>
        <taxon>Tylenchina</taxon>
        <taxon>Panagrolaimomorpha</taxon>
        <taxon>Strongyloidoidea</taxon>
        <taxon>Steinernematidae</taxon>
        <taxon>Steinernema</taxon>
    </lineage>
</organism>
<dbReference type="GO" id="GO:0030154">
    <property type="term" value="P:cell differentiation"/>
    <property type="evidence" value="ECO:0007669"/>
    <property type="project" value="TreeGrafter"/>
</dbReference>
<dbReference type="AlphaFoldDB" id="A0A1I7ZRW6"/>
<dbReference type="GO" id="GO:0070411">
    <property type="term" value="F:I-SMAD binding"/>
    <property type="evidence" value="ECO:0007669"/>
    <property type="project" value="TreeGrafter"/>
</dbReference>
<dbReference type="InterPro" id="IPR008984">
    <property type="entry name" value="SMAD_FHA_dom_sf"/>
</dbReference>
<evidence type="ECO:0000259" key="4">
    <source>
        <dbReference type="PROSITE" id="PS51076"/>
    </source>
</evidence>